<reference evidence="1" key="1">
    <citation type="journal article" date="2015" name="Genome Biol. Evol.">
        <title>Organellar Genomes of White Spruce (Picea glauca): Assembly and Annotation.</title>
        <authorList>
            <person name="Jackman S.D."/>
            <person name="Warren R.L."/>
            <person name="Gibb E.A."/>
            <person name="Vandervalk B.P."/>
            <person name="Mohamadi H."/>
            <person name="Chu J."/>
            <person name="Raymond A."/>
            <person name="Pleasance S."/>
            <person name="Coope R."/>
            <person name="Wildung M.R."/>
            <person name="Ritland C.E."/>
            <person name="Bousquet J."/>
            <person name="Jones S.J."/>
            <person name="Bohlmann J."/>
            <person name="Birol I."/>
        </authorList>
    </citation>
    <scope>NUCLEOTIDE SEQUENCE [LARGE SCALE GENOMIC DNA]</scope>
    <source>
        <tissue evidence="1">Flushing bud</tissue>
    </source>
</reference>
<protein>
    <submittedName>
        <fullName evidence="1">Uncharacterized protein</fullName>
    </submittedName>
</protein>
<proteinExistence type="predicted"/>
<organism evidence="1">
    <name type="scientific">Picea glauca</name>
    <name type="common">White spruce</name>
    <name type="synonym">Pinus glauca</name>
    <dbReference type="NCBI Taxonomy" id="3330"/>
    <lineage>
        <taxon>Eukaryota</taxon>
        <taxon>Viridiplantae</taxon>
        <taxon>Streptophyta</taxon>
        <taxon>Embryophyta</taxon>
        <taxon>Tracheophyta</taxon>
        <taxon>Spermatophyta</taxon>
        <taxon>Pinopsida</taxon>
        <taxon>Pinidae</taxon>
        <taxon>Conifers I</taxon>
        <taxon>Pinales</taxon>
        <taxon>Pinaceae</taxon>
        <taxon>Picea</taxon>
    </lineage>
</organism>
<geneLocation type="mitochondrion" evidence="1"/>
<dbReference type="EMBL" id="LKAM01000016">
    <property type="protein sequence ID" value="KUM45727.1"/>
    <property type="molecule type" value="Genomic_DNA"/>
</dbReference>
<accession>A0A124GMH9</accession>
<evidence type="ECO:0000313" key="1">
    <source>
        <dbReference type="EMBL" id="KUM45727.1"/>
    </source>
</evidence>
<gene>
    <name evidence="1" type="ORF">ABT39_MTgene2293</name>
</gene>
<name>A0A124GMH9_PICGL</name>
<dbReference type="AlphaFoldDB" id="A0A124GMH9"/>
<keyword evidence="1" id="KW-0496">Mitochondrion</keyword>
<comment type="caution">
    <text evidence="1">The sequence shown here is derived from an EMBL/GenBank/DDBJ whole genome shotgun (WGS) entry which is preliminary data.</text>
</comment>
<sequence length="53" mass="6032">MSKPLRPLCAYRLTGENHFYLDLLMPSFGCQCLPLVGTWLMSFHTTVDEPLMG</sequence>